<proteinExistence type="predicted"/>
<keyword evidence="1" id="KW-0675">Receptor</keyword>
<accession>A0A0J7KKC9</accession>
<dbReference type="SUPFAM" id="SSF50729">
    <property type="entry name" value="PH domain-like"/>
    <property type="match status" value="1"/>
</dbReference>
<dbReference type="EMBL" id="LBMM01006352">
    <property type="protein sequence ID" value="KMQ90676.1"/>
    <property type="molecule type" value="Genomic_DNA"/>
</dbReference>
<organism evidence="1 2">
    <name type="scientific">Lasius niger</name>
    <name type="common">Black garden ant</name>
    <dbReference type="NCBI Taxonomy" id="67767"/>
    <lineage>
        <taxon>Eukaryota</taxon>
        <taxon>Metazoa</taxon>
        <taxon>Ecdysozoa</taxon>
        <taxon>Arthropoda</taxon>
        <taxon>Hexapoda</taxon>
        <taxon>Insecta</taxon>
        <taxon>Pterygota</taxon>
        <taxon>Neoptera</taxon>
        <taxon>Endopterygota</taxon>
        <taxon>Hymenoptera</taxon>
        <taxon>Apocrita</taxon>
        <taxon>Aculeata</taxon>
        <taxon>Formicoidea</taxon>
        <taxon>Formicidae</taxon>
        <taxon>Formicinae</taxon>
        <taxon>Lasius</taxon>
        <taxon>Lasius</taxon>
    </lineage>
</organism>
<dbReference type="PaxDb" id="67767-A0A0J7KKC9"/>
<reference evidence="1 2" key="1">
    <citation type="submission" date="2015-04" db="EMBL/GenBank/DDBJ databases">
        <title>Lasius niger genome sequencing.</title>
        <authorList>
            <person name="Konorov E.A."/>
            <person name="Nikitin M.A."/>
            <person name="Kirill M.V."/>
            <person name="Chang P."/>
        </authorList>
    </citation>
    <scope>NUCLEOTIDE SEQUENCE [LARGE SCALE GENOMIC DNA]</scope>
    <source>
        <tissue evidence="1">Whole</tissue>
    </source>
</reference>
<dbReference type="Proteomes" id="UP000036403">
    <property type="component" value="Unassembled WGS sequence"/>
</dbReference>
<evidence type="ECO:0000313" key="2">
    <source>
        <dbReference type="Proteomes" id="UP000036403"/>
    </source>
</evidence>
<dbReference type="InterPro" id="IPR011993">
    <property type="entry name" value="PH-like_dom_sf"/>
</dbReference>
<sequence length="95" mass="10499">MASQYFARCSLSELCEEWALANSRECVEGGSAGTTHGEESEDTSEARFTLKYLGSTLVETPSSEEATAEAIKTVITMVRIRNLFMIYLPSFSNVF</sequence>
<dbReference type="Gene3D" id="2.30.29.30">
    <property type="entry name" value="Pleckstrin-homology domain (PH domain)/Phosphotyrosine-binding domain (PTB)"/>
    <property type="match status" value="1"/>
</dbReference>
<name>A0A0J7KKC9_LASNI</name>
<evidence type="ECO:0000313" key="1">
    <source>
        <dbReference type="EMBL" id="KMQ90676.1"/>
    </source>
</evidence>
<keyword evidence="1" id="KW-0449">Lipoprotein</keyword>
<gene>
    <name evidence="1" type="ORF">RF55_9539</name>
</gene>
<dbReference type="OrthoDB" id="9999955at2759"/>
<comment type="caution">
    <text evidence="1">The sequence shown here is derived from an EMBL/GenBank/DDBJ whole genome shotgun (WGS) entry which is preliminary data.</text>
</comment>
<dbReference type="STRING" id="67767.A0A0J7KKC9"/>
<keyword evidence="2" id="KW-1185">Reference proteome</keyword>
<dbReference type="AlphaFoldDB" id="A0A0J7KKC9"/>
<protein>
    <submittedName>
        <fullName evidence="1">Low density lipoprotein receptor adapter protein</fullName>
    </submittedName>
</protein>